<dbReference type="CDD" id="cd01767">
    <property type="entry name" value="UBX"/>
    <property type="match status" value="1"/>
</dbReference>
<reference evidence="9" key="3">
    <citation type="submission" date="2025-08" db="UniProtKB">
        <authorList>
            <consortium name="RefSeq"/>
        </authorList>
    </citation>
    <scope>IDENTIFICATION</scope>
    <source>
        <strain evidence="9">CBS 342.82</strain>
    </source>
</reference>
<dbReference type="PANTHER" id="PTHR46424:SF1">
    <property type="entry name" value="UBX DOMAIN-CONTAINING PROTEIN 4"/>
    <property type="match status" value="1"/>
</dbReference>
<keyword evidence="2" id="KW-0834">Unfolded protein response</keyword>
<dbReference type="InterPro" id="IPR001012">
    <property type="entry name" value="UBX_dom"/>
</dbReference>
<evidence type="ECO:0000256" key="5">
    <source>
        <dbReference type="ARBA" id="ARBA00046062"/>
    </source>
</evidence>
<feature type="compositionally biased region" description="Basic and acidic residues" evidence="6">
    <location>
        <begin position="475"/>
        <end position="493"/>
    </location>
</feature>
<feature type="compositionally biased region" description="Low complexity" evidence="6">
    <location>
        <begin position="129"/>
        <end position="160"/>
    </location>
</feature>
<evidence type="ECO:0000256" key="4">
    <source>
        <dbReference type="ARBA" id="ARBA00041575"/>
    </source>
</evidence>
<reference evidence="9" key="2">
    <citation type="submission" date="2020-04" db="EMBL/GenBank/DDBJ databases">
        <authorList>
            <consortium name="NCBI Genome Project"/>
        </authorList>
    </citation>
    <scope>NUCLEOTIDE SEQUENCE</scope>
    <source>
        <strain evidence="9">CBS 342.82</strain>
    </source>
</reference>
<feature type="compositionally biased region" description="Basic and acidic residues" evidence="6">
    <location>
        <begin position="161"/>
        <end position="182"/>
    </location>
</feature>
<comment type="subcellular location">
    <subcellularLocation>
        <location evidence="1">Endoplasmic reticulum membrane</location>
        <topology evidence="1">Peripheral membrane protein</topology>
    </subcellularLocation>
</comment>
<feature type="domain" description="UBX" evidence="7">
    <location>
        <begin position="267"/>
        <end position="353"/>
    </location>
</feature>
<protein>
    <recommendedName>
        <fullName evidence="4">UBX domain-containing protein 2</fullName>
    </recommendedName>
</protein>
<accession>A0A6J3LU40</accession>
<dbReference type="GO" id="GO:0006986">
    <property type="term" value="P:response to unfolded protein"/>
    <property type="evidence" value="ECO:0007669"/>
    <property type="project" value="UniProtKB-KW"/>
</dbReference>
<dbReference type="RefSeq" id="XP_033456189.1">
    <property type="nucleotide sequence ID" value="XM_033601904.1"/>
</dbReference>
<reference evidence="9" key="1">
    <citation type="submission" date="2020-01" db="EMBL/GenBank/DDBJ databases">
        <authorList>
            <consortium name="DOE Joint Genome Institute"/>
            <person name="Haridas S."/>
            <person name="Albert R."/>
            <person name="Binder M."/>
            <person name="Bloem J."/>
            <person name="Labutti K."/>
            <person name="Salamov A."/>
            <person name="Andreopoulos B."/>
            <person name="Baker S.E."/>
            <person name="Barry K."/>
            <person name="Bills G."/>
            <person name="Bluhm B.H."/>
            <person name="Cannon C."/>
            <person name="Castanera R."/>
            <person name="Culley D.E."/>
            <person name="Daum C."/>
            <person name="Ezra D."/>
            <person name="Gonzalez J.B."/>
            <person name="Henrissat B."/>
            <person name="Kuo A."/>
            <person name="Liang C."/>
            <person name="Lipzen A."/>
            <person name="Lutzoni F."/>
            <person name="Magnuson J."/>
            <person name="Mondo S."/>
            <person name="Nolan M."/>
            <person name="Ohm R."/>
            <person name="Pangilinan J."/>
            <person name="Park H.-J."/>
            <person name="Ramirez L."/>
            <person name="Alfaro M."/>
            <person name="Sun H."/>
            <person name="Tritt A."/>
            <person name="Yoshinaga Y."/>
            <person name="Zwiers L.-H."/>
            <person name="Turgeon B.G."/>
            <person name="Goodwin S.B."/>
            <person name="Spatafora J.W."/>
            <person name="Crous P.W."/>
            <person name="Grigoriev I.V."/>
        </authorList>
    </citation>
    <scope>NUCLEOTIDE SEQUENCE</scope>
    <source>
        <strain evidence="9">CBS 342.82</strain>
    </source>
</reference>
<dbReference type="PANTHER" id="PTHR46424">
    <property type="entry name" value="UBX DOMAIN-CONTAINING PROTEIN 4"/>
    <property type="match status" value="1"/>
</dbReference>
<feature type="compositionally biased region" description="Low complexity" evidence="6">
    <location>
        <begin position="183"/>
        <end position="194"/>
    </location>
</feature>
<evidence type="ECO:0000256" key="3">
    <source>
        <dbReference type="ARBA" id="ARBA00038812"/>
    </source>
</evidence>
<dbReference type="SMART" id="SM00166">
    <property type="entry name" value="UBX"/>
    <property type="match status" value="1"/>
</dbReference>
<dbReference type="GO" id="GO:0005789">
    <property type="term" value="C:endoplasmic reticulum membrane"/>
    <property type="evidence" value="ECO:0007669"/>
    <property type="project" value="UniProtKB-SubCell"/>
</dbReference>
<evidence type="ECO:0000256" key="2">
    <source>
        <dbReference type="ARBA" id="ARBA00023230"/>
    </source>
</evidence>
<evidence type="ECO:0000313" key="8">
    <source>
        <dbReference type="Proteomes" id="UP000504637"/>
    </source>
</evidence>
<proteinExistence type="predicted"/>
<sequence>MFHDGDLTSGITKAVQGNKLVVCFVRAEDDEASDLWENEWLSKPVDAESTTTFGQQLSTKAVILRLRYGTQEANFLNAFCQITEPPTLVVVHNGQVLEKVEGDVTKEEFIARIRKATKMGGETSWSWIPSTTSQAAAQTVQSSPAASSSSQQPRAQQHAAEQSRRDAAQKAERAAAREKQLEEATAANPAAAAEARSRRDWLFQQKKRNEEAKREKERVLAQIEADKQNRKARTQAQRDARLPPSKSIDDPSQSTTPSSKPTSSPLHTASQVSLQIRLFDGSSIKSRFPPTATLAADVRQWISSTVSTTVQPTDTPYTFRQILSPAQPRAIGVSEEHQSLRALDLIPSATLVLVPVSGYADAYGGAAGGGYLGAAWNLASELLGSVAGIVPGLGGLAGPASTAPPPPSDAAAPSSPLGTASAATAASARPKVKTLADQRAEEAAAETHARTGADHDEENRGETEFYNGNSLGFEGRPRNDDDGSHHRDDEAKGSTKRRTGKGKDRDD</sequence>
<dbReference type="InterPro" id="IPR036249">
    <property type="entry name" value="Thioredoxin-like_sf"/>
</dbReference>
<comment type="function">
    <text evidence="5">Involved in endoplasmic reticulum-associated protein degradation (ERAD). Acts as a platform to recruit both UBQLN1 and VCP to the ER during ERAD.</text>
</comment>
<dbReference type="GO" id="GO:0036503">
    <property type="term" value="P:ERAD pathway"/>
    <property type="evidence" value="ECO:0007669"/>
    <property type="project" value="TreeGrafter"/>
</dbReference>
<evidence type="ECO:0000259" key="7">
    <source>
        <dbReference type="PROSITE" id="PS50033"/>
    </source>
</evidence>
<feature type="region of interest" description="Disordered" evidence="6">
    <location>
        <begin position="223"/>
        <end position="268"/>
    </location>
</feature>
<dbReference type="Pfam" id="PF23187">
    <property type="entry name" value="UBX7_N"/>
    <property type="match status" value="1"/>
</dbReference>
<dbReference type="Pfam" id="PF00789">
    <property type="entry name" value="UBX"/>
    <property type="match status" value="1"/>
</dbReference>
<organism evidence="9">
    <name type="scientific">Dissoconium aciculare CBS 342.82</name>
    <dbReference type="NCBI Taxonomy" id="1314786"/>
    <lineage>
        <taxon>Eukaryota</taxon>
        <taxon>Fungi</taxon>
        <taxon>Dikarya</taxon>
        <taxon>Ascomycota</taxon>
        <taxon>Pezizomycotina</taxon>
        <taxon>Dothideomycetes</taxon>
        <taxon>Dothideomycetidae</taxon>
        <taxon>Mycosphaerellales</taxon>
        <taxon>Dissoconiaceae</taxon>
        <taxon>Dissoconium</taxon>
    </lineage>
</organism>
<feature type="compositionally biased region" description="Low complexity" evidence="6">
    <location>
        <begin position="251"/>
        <end position="265"/>
    </location>
</feature>
<dbReference type="SUPFAM" id="SSF52833">
    <property type="entry name" value="Thioredoxin-like"/>
    <property type="match status" value="1"/>
</dbReference>
<feature type="compositionally biased region" description="Low complexity" evidence="6">
    <location>
        <begin position="409"/>
        <end position="428"/>
    </location>
</feature>
<name>A0A6J3LU40_9PEZI</name>
<dbReference type="InterPro" id="IPR029071">
    <property type="entry name" value="Ubiquitin-like_domsf"/>
</dbReference>
<dbReference type="Gene3D" id="3.10.20.90">
    <property type="entry name" value="Phosphatidylinositol 3-kinase Catalytic Subunit, Chain A, domain 1"/>
    <property type="match status" value="1"/>
</dbReference>
<dbReference type="Proteomes" id="UP000504637">
    <property type="component" value="Unplaced"/>
</dbReference>
<evidence type="ECO:0000313" key="9">
    <source>
        <dbReference type="RefSeq" id="XP_033456189.1"/>
    </source>
</evidence>
<dbReference type="GeneID" id="54359704"/>
<feature type="compositionally biased region" description="Basic and acidic residues" evidence="6">
    <location>
        <begin position="434"/>
        <end position="463"/>
    </location>
</feature>
<evidence type="ECO:0000256" key="6">
    <source>
        <dbReference type="SAM" id="MobiDB-lite"/>
    </source>
</evidence>
<evidence type="ECO:0000256" key="1">
    <source>
        <dbReference type="ARBA" id="ARBA00004406"/>
    </source>
</evidence>
<dbReference type="SUPFAM" id="SSF54236">
    <property type="entry name" value="Ubiquitin-like"/>
    <property type="match status" value="1"/>
</dbReference>
<dbReference type="PROSITE" id="PS50033">
    <property type="entry name" value="UBX"/>
    <property type="match status" value="1"/>
</dbReference>
<keyword evidence="8" id="KW-1185">Reference proteome</keyword>
<comment type="subunit">
    <text evidence="3">Directly interacts with VCP. Interacts with UBQLN1. Forms a complex with VCP and UBQLN1.</text>
</comment>
<dbReference type="OrthoDB" id="2445133at2759"/>
<gene>
    <name evidence="9" type="ORF">K489DRAFT_326414</name>
</gene>
<dbReference type="AlphaFoldDB" id="A0A6J3LU40"/>
<feature type="region of interest" description="Disordered" evidence="6">
    <location>
        <begin position="121"/>
        <end position="198"/>
    </location>
</feature>
<feature type="region of interest" description="Disordered" evidence="6">
    <location>
        <begin position="399"/>
        <end position="507"/>
    </location>
</feature>